<dbReference type="Proteomes" id="UP001501126">
    <property type="component" value="Unassembled WGS sequence"/>
</dbReference>
<sequence length="71" mass="8170">MNLNPGDVWKYGETINLATRYSDGYLQSVGGVQLFTEFRGNQVQIKVMEKTKIYGYFLRNGHLPPGNKIFR</sequence>
<evidence type="ECO:0000313" key="2">
    <source>
        <dbReference type="Proteomes" id="UP001501126"/>
    </source>
</evidence>
<protein>
    <submittedName>
        <fullName evidence="1">Uncharacterized protein</fullName>
    </submittedName>
</protein>
<organism evidence="1 2">
    <name type="scientific">Wandonia haliotis</name>
    <dbReference type="NCBI Taxonomy" id="574963"/>
    <lineage>
        <taxon>Bacteria</taxon>
        <taxon>Pseudomonadati</taxon>
        <taxon>Bacteroidota</taxon>
        <taxon>Flavobacteriia</taxon>
        <taxon>Flavobacteriales</taxon>
        <taxon>Crocinitomicaceae</taxon>
        <taxon>Wandonia</taxon>
    </lineage>
</organism>
<evidence type="ECO:0000313" key="1">
    <source>
        <dbReference type="EMBL" id="GAA0875033.1"/>
    </source>
</evidence>
<proteinExistence type="predicted"/>
<reference evidence="1 2" key="1">
    <citation type="journal article" date="2019" name="Int. J. Syst. Evol. Microbiol.">
        <title>The Global Catalogue of Microorganisms (GCM) 10K type strain sequencing project: providing services to taxonomists for standard genome sequencing and annotation.</title>
        <authorList>
            <consortium name="The Broad Institute Genomics Platform"/>
            <consortium name="The Broad Institute Genome Sequencing Center for Infectious Disease"/>
            <person name="Wu L."/>
            <person name="Ma J."/>
        </authorList>
    </citation>
    <scope>NUCLEOTIDE SEQUENCE [LARGE SCALE GENOMIC DNA]</scope>
    <source>
        <strain evidence="1 2">JCM 16083</strain>
    </source>
</reference>
<gene>
    <name evidence="1" type="ORF">GCM10009118_14410</name>
</gene>
<name>A0ABN1MQA3_9FLAO</name>
<comment type="caution">
    <text evidence="1">The sequence shown here is derived from an EMBL/GenBank/DDBJ whole genome shotgun (WGS) entry which is preliminary data.</text>
</comment>
<keyword evidence="2" id="KW-1185">Reference proteome</keyword>
<accession>A0ABN1MQA3</accession>
<dbReference type="EMBL" id="BAAAFH010000007">
    <property type="protein sequence ID" value="GAA0875033.1"/>
    <property type="molecule type" value="Genomic_DNA"/>
</dbReference>